<feature type="transmembrane region" description="Helical" evidence="1">
    <location>
        <begin position="162"/>
        <end position="190"/>
    </location>
</feature>
<evidence type="ECO:0000313" key="3">
    <source>
        <dbReference type="Proteomes" id="UP000183769"/>
    </source>
</evidence>
<evidence type="ECO:0000313" key="2">
    <source>
        <dbReference type="EMBL" id="SFP97292.1"/>
    </source>
</evidence>
<feature type="transmembrane region" description="Helical" evidence="1">
    <location>
        <begin position="284"/>
        <end position="303"/>
    </location>
</feature>
<feature type="transmembrane region" description="Helical" evidence="1">
    <location>
        <begin position="91"/>
        <end position="113"/>
    </location>
</feature>
<keyword evidence="1" id="KW-1133">Transmembrane helix</keyword>
<dbReference type="Proteomes" id="UP000183769">
    <property type="component" value="Unassembled WGS sequence"/>
</dbReference>
<feature type="transmembrane region" description="Helical" evidence="1">
    <location>
        <begin position="231"/>
        <end position="249"/>
    </location>
</feature>
<keyword evidence="3" id="KW-1185">Reference proteome</keyword>
<feature type="transmembrane region" description="Helical" evidence="1">
    <location>
        <begin position="120"/>
        <end position="142"/>
    </location>
</feature>
<feature type="transmembrane region" description="Helical" evidence="1">
    <location>
        <begin position="393"/>
        <end position="412"/>
    </location>
</feature>
<keyword evidence="1" id="KW-0812">Transmembrane</keyword>
<reference evidence="3" key="1">
    <citation type="submission" date="2016-10" db="EMBL/GenBank/DDBJ databases">
        <authorList>
            <person name="Varghese N."/>
            <person name="Submissions S."/>
        </authorList>
    </citation>
    <scope>NUCLEOTIDE SEQUENCE [LARGE SCALE GENOMIC DNA]</scope>
    <source>
        <strain evidence="3">CGMCC 1.10329</strain>
    </source>
</reference>
<dbReference type="InterPro" id="IPR014509">
    <property type="entry name" value="YjdF-like"/>
</dbReference>
<feature type="transmembrane region" description="Helical" evidence="1">
    <location>
        <begin position="7"/>
        <end position="33"/>
    </location>
</feature>
<feature type="transmembrane region" description="Helical" evidence="1">
    <location>
        <begin position="67"/>
        <end position="85"/>
    </location>
</feature>
<accession>A0A1I5UPY2</accession>
<dbReference type="EMBL" id="FOXI01000014">
    <property type="protein sequence ID" value="SFP97292.1"/>
    <property type="molecule type" value="Genomic_DNA"/>
</dbReference>
<sequence length="428" mass="46202">MAETDRLAALFTNSTANTVLSWLFVAVLIGALARDVSTGQYGATLLTIIAIAIVLAPAVAFRDPTVVPPWQFLGLICLPLLWQVFIPSGPATAIVPSLSTATLGLLFVVELHLFTDLRLVPWLSVVLTVLVTLAVASVRQILRWSADVLLGTSFLLDGRSGMAINRAVMIEFLSVAVAGVVAGVAFYRYFQRTPGSPDSRIAAEDTPPTETPSEAALISDRLSLSTARQRRIAAVMQAMLGLVFLYGLWTRQLPLLVNAGTMLGITFLPAVLERDYGIPIEPGLALWITSAVFLHALGTVGLYDVLSQWDTLTHLYSATVIAAAGYTTLRVIHLHVPSVYLPPWAMFAFTIVFVVAMGVAWEILEFFADQSARHLGVEAVLAQRGIDDTITDMLFNAVGAVLVATWGTTYLVRLSDTLAAFLEDEMDG</sequence>
<name>A0A1I5UPY2_9EURY</name>
<protein>
    <submittedName>
        <fullName evidence="2">Uncharacterized protein</fullName>
    </submittedName>
</protein>
<gene>
    <name evidence="2" type="ORF">SAMN05216277_1142</name>
</gene>
<proteinExistence type="predicted"/>
<dbReference type="Pfam" id="PF09997">
    <property type="entry name" value="DUF2238"/>
    <property type="match status" value="1"/>
</dbReference>
<evidence type="ECO:0000256" key="1">
    <source>
        <dbReference type="SAM" id="Phobius"/>
    </source>
</evidence>
<organism evidence="2 3">
    <name type="scientific">Halolamina pelagica</name>
    <dbReference type="NCBI Taxonomy" id="699431"/>
    <lineage>
        <taxon>Archaea</taxon>
        <taxon>Methanobacteriati</taxon>
        <taxon>Methanobacteriota</taxon>
        <taxon>Stenosarchaea group</taxon>
        <taxon>Halobacteria</taxon>
        <taxon>Halobacteriales</taxon>
        <taxon>Haloferacaceae</taxon>
    </lineage>
</organism>
<dbReference type="AlphaFoldDB" id="A0A1I5UPY2"/>
<keyword evidence="1" id="KW-0472">Membrane</keyword>
<dbReference type="RefSeq" id="WP_074879593.1">
    <property type="nucleotide sequence ID" value="NZ_FOXI01000014.1"/>
</dbReference>
<feature type="transmembrane region" description="Helical" evidence="1">
    <location>
        <begin position="344"/>
        <end position="364"/>
    </location>
</feature>
<feature type="transmembrane region" description="Helical" evidence="1">
    <location>
        <begin position="315"/>
        <end position="332"/>
    </location>
</feature>
<feature type="transmembrane region" description="Helical" evidence="1">
    <location>
        <begin position="39"/>
        <end position="60"/>
    </location>
</feature>